<evidence type="ECO:0000256" key="4">
    <source>
        <dbReference type="ARBA" id="ARBA00019403"/>
    </source>
</evidence>
<accession>A0A964DXQ3</accession>
<evidence type="ECO:0000256" key="9">
    <source>
        <dbReference type="ARBA" id="ARBA00023004"/>
    </source>
</evidence>
<dbReference type="SUPFAM" id="SSF52141">
    <property type="entry name" value="Uracil-DNA glycosylase-like"/>
    <property type="match status" value="1"/>
</dbReference>
<dbReference type="SMART" id="SM00986">
    <property type="entry name" value="UDG"/>
    <property type="match status" value="1"/>
</dbReference>
<dbReference type="InterPro" id="IPR005122">
    <property type="entry name" value="Uracil-DNA_glycosylase-like"/>
</dbReference>
<reference evidence="14" key="2">
    <citation type="submission" date="2021-01" db="EMBL/GenBank/DDBJ databases">
        <authorList>
            <person name="Mieszkin S."/>
            <person name="Pouder E."/>
            <person name="Alain K."/>
        </authorList>
    </citation>
    <scope>NUCLEOTIDE SEQUENCE</scope>
    <source>
        <strain evidence="14">HW T2.11</strain>
    </source>
</reference>
<dbReference type="GO" id="GO:0006281">
    <property type="term" value="P:DNA repair"/>
    <property type="evidence" value="ECO:0007669"/>
    <property type="project" value="UniProtKB-KW"/>
</dbReference>
<dbReference type="SMART" id="SM00987">
    <property type="entry name" value="UreE_C"/>
    <property type="match status" value="1"/>
</dbReference>
<keyword evidence="15" id="KW-1185">Reference proteome</keyword>
<evidence type="ECO:0000256" key="2">
    <source>
        <dbReference type="ARBA" id="ARBA00006521"/>
    </source>
</evidence>
<keyword evidence="11" id="KW-0234">DNA repair</keyword>
<keyword evidence="6" id="KW-0479">Metal-binding</keyword>
<evidence type="ECO:0000256" key="11">
    <source>
        <dbReference type="ARBA" id="ARBA00023204"/>
    </source>
</evidence>
<evidence type="ECO:0000256" key="10">
    <source>
        <dbReference type="ARBA" id="ARBA00023014"/>
    </source>
</evidence>
<evidence type="ECO:0000313" key="14">
    <source>
        <dbReference type="EMBL" id="MCB8874292.1"/>
    </source>
</evidence>
<dbReference type="PANTHER" id="PTHR33693:SF1">
    <property type="entry name" value="TYPE-4 URACIL-DNA GLYCOSYLASE"/>
    <property type="match status" value="1"/>
</dbReference>
<evidence type="ECO:0000313" key="15">
    <source>
        <dbReference type="Proteomes" id="UP000708298"/>
    </source>
</evidence>
<reference evidence="14" key="1">
    <citation type="journal article" date="2021" name="Microorganisms">
        <title>Acidisoma silvae sp. nov. and Acidisomacellulosilytica sp. nov., Two Acidophilic Bacteria Isolated from Decaying Wood, Hydrolyzing Cellulose and Producing Poly-3-hydroxybutyrate.</title>
        <authorList>
            <person name="Mieszkin S."/>
            <person name="Pouder E."/>
            <person name="Uroz S."/>
            <person name="Simon-Colin C."/>
            <person name="Alain K."/>
        </authorList>
    </citation>
    <scope>NUCLEOTIDE SEQUENCE</scope>
    <source>
        <strain evidence="14">HW T2.11</strain>
    </source>
</reference>
<dbReference type="GO" id="GO:0046872">
    <property type="term" value="F:metal ion binding"/>
    <property type="evidence" value="ECO:0007669"/>
    <property type="project" value="UniProtKB-KW"/>
</dbReference>
<keyword evidence="10" id="KW-0411">Iron-sulfur</keyword>
<keyword evidence="7" id="KW-0227">DNA damage</keyword>
<dbReference type="NCBIfam" id="TIGR00758">
    <property type="entry name" value="UDG_fam4"/>
    <property type="match status" value="1"/>
</dbReference>
<evidence type="ECO:0000256" key="1">
    <source>
        <dbReference type="ARBA" id="ARBA00001400"/>
    </source>
</evidence>
<name>A0A964DXQ3_9PROT</name>
<evidence type="ECO:0000256" key="12">
    <source>
        <dbReference type="SAM" id="MobiDB-lite"/>
    </source>
</evidence>
<organism evidence="14 15">
    <name type="scientific">Acidisoma silvae</name>
    <dbReference type="NCBI Taxonomy" id="2802396"/>
    <lineage>
        <taxon>Bacteria</taxon>
        <taxon>Pseudomonadati</taxon>
        <taxon>Pseudomonadota</taxon>
        <taxon>Alphaproteobacteria</taxon>
        <taxon>Acetobacterales</taxon>
        <taxon>Acidocellaceae</taxon>
        <taxon>Acidisoma</taxon>
    </lineage>
</organism>
<sequence length="290" mass="30374">MTDGDRGAASAEREALALLALQVEWGADEGLSDAGIDRFALSARPAAPALPSAPPKARPLPAEPMAPRTGANPAPAAIPASRGLPRPAAAQAAALAAAAQTRDALRAAIAGFDGCALKDTATNLVFADGNPEARIMLVGEAPGAEEDRAGLPFVGASGQLLDRMLGSIGLDRGQVLITNILPWRPPGNRTPTEGEIATCLPFVLRHIALVAPDYLLLLGATAVRAITGHTQGIRRIRGRWQSLTVPGMDRPIPTLPTYHPAYLLRTGLAKREAWSDLLQLQEKLSLTKKS</sequence>
<feature type="domain" description="Uracil-DNA glycosylase-like" evidence="13">
    <location>
        <begin position="126"/>
        <end position="278"/>
    </location>
</feature>
<dbReference type="InterPro" id="IPR036895">
    <property type="entry name" value="Uracil-DNA_glycosylase-like_sf"/>
</dbReference>
<dbReference type="RefSeq" id="WP_227319936.1">
    <property type="nucleotide sequence ID" value="NZ_JAESVB010000001.1"/>
</dbReference>
<evidence type="ECO:0000256" key="5">
    <source>
        <dbReference type="ARBA" id="ARBA00022485"/>
    </source>
</evidence>
<dbReference type="EC" id="3.2.2.27" evidence="3"/>
<protein>
    <recommendedName>
        <fullName evidence="4">Type-4 uracil-DNA glycosylase</fullName>
        <ecNumber evidence="3">3.2.2.27</ecNumber>
    </recommendedName>
</protein>
<comment type="catalytic activity">
    <reaction evidence="1">
        <text>Hydrolyzes single-stranded DNA or mismatched double-stranded DNA and polynucleotides, releasing free uracil.</text>
        <dbReference type="EC" id="3.2.2.27"/>
    </reaction>
</comment>
<keyword evidence="9" id="KW-0408">Iron</keyword>
<dbReference type="EMBL" id="JAESVB010000001">
    <property type="protein sequence ID" value="MCB8874292.1"/>
    <property type="molecule type" value="Genomic_DNA"/>
</dbReference>
<keyword evidence="5" id="KW-0004">4Fe-4S</keyword>
<dbReference type="Pfam" id="PF03167">
    <property type="entry name" value="UDG"/>
    <property type="match status" value="1"/>
</dbReference>
<dbReference type="GO" id="GO:0051539">
    <property type="term" value="F:4 iron, 4 sulfur cluster binding"/>
    <property type="evidence" value="ECO:0007669"/>
    <property type="project" value="UniProtKB-KW"/>
</dbReference>
<evidence type="ECO:0000256" key="8">
    <source>
        <dbReference type="ARBA" id="ARBA00022801"/>
    </source>
</evidence>
<dbReference type="InterPro" id="IPR005273">
    <property type="entry name" value="Ura-DNA_glyco_family4"/>
</dbReference>
<feature type="region of interest" description="Disordered" evidence="12">
    <location>
        <begin position="46"/>
        <end position="73"/>
    </location>
</feature>
<evidence type="ECO:0000256" key="3">
    <source>
        <dbReference type="ARBA" id="ARBA00012030"/>
    </source>
</evidence>
<proteinExistence type="inferred from homology"/>
<dbReference type="AlphaFoldDB" id="A0A964DXQ3"/>
<dbReference type="GO" id="GO:0004844">
    <property type="term" value="F:uracil DNA N-glycosylase activity"/>
    <property type="evidence" value="ECO:0007669"/>
    <property type="project" value="UniProtKB-EC"/>
</dbReference>
<gene>
    <name evidence="14" type="ORF">ASILVAE211_03780</name>
</gene>
<dbReference type="PANTHER" id="PTHR33693">
    <property type="entry name" value="TYPE-5 URACIL-DNA GLYCOSYLASE"/>
    <property type="match status" value="1"/>
</dbReference>
<keyword evidence="8" id="KW-0378">Hydrolase</keyword>
<comment type="caution">
    <text evidence="14">The sequence shown here is derived from an EMBL/GenBank/DDBJ whole genome shotgun (WGS) entry which is preliminary data.</text>
</comment>
<feature type="compositionally biased region" description="Pro residues" evidence="12">
    <location>
        <begin position="51"/>
        <end position="64"/>
    </location>
</feature>
<dbReference type="Gene3D" id="3.40.470.10">
    <property type="entry name" value="Uracil-DNA glycosylase-like domain"/>
    <property type="match status" value="1"/>
</dbReference>
<evidence type="ECO:0000259" key="13">
    <source>
        <dbReference type="SMART" id="SM00986"/>
    </source>
</evidence>
<comment type="similarity">
    <text evidence="2">Belongs to the uracil-DNA glycosylase (UDG) superfamily. Type 4 (UDGa) family.</text>
</comment>
<dbReference type="InterPro" id="IPR051536">
    <property type="entry name" value="UDG_Type-4/5"/>
</dbReference>
<evidence type="ECO:0000256" key="7">
    <source>
        <dbReference type="ARBA" id="ARBA00022763"/>
    </source>
</evidence>
<dbReference type="CDD" id="cd10030">
    <property type="entry name" value="UDG-F4_TTUDGA_SPO1dp_like"/>
    <property type="match status" value="1"/>
</dbReference>
<evidence type="ECO:0000256" key="6">
    <source>
        <dbReference type="ARBA" id="ARBA00022723"/>
    </source>
</evidence>
<dbReference type="Proteomes" id="UP000708298">
    <property type="component" value="Unassembled WGS sequence"/>
</dbReference>